<proteinExistence type="predicted"/>
<accession>A0ABU7JHA2</accession>
<name>A0ABU7JHA2_9GAMM</name>
<evidence type="ECO:0000313" key="2">
    <source>
        <dbReference type="Proteomes" id="UP001339167"/>
    </source>
</evidence>
<dbReference type="EMBL" id="JAUGZK010000009">
    <property type="protein sequence ID" value="MEE2025027.1"/>
    <property type="molecule type" value="Genomic_DNA"/>
</dbReference>
<gene>
    <name evidence="1" type="ORF">QWF21_12300</name>
</gene>
<comment type="caution">
    <text evidence="1">The sequence shown here is derived from an EMBL/GenBank/DDBJ whole genome shotgun (WGS) entry which is preliminary data.</text>
</comment>
<reference evidence="1 2" key="1">
    <citation type="submission" date="2023-06" db="EMBL/GenBank/DDBJ databases">
        <title>Alkalimonas sp., MEB004 an alkaliphilic bacterium isolated from Lonar Lake, India.</title>
        <authorList>
            <person name="Joshi A."/>
            <person name="Thite S."/>
        </authorList>
    </citation>
    <scope>NUCLEOTIDE SEQUENCE [LARGE SCALE GENOMIC DNA]</scope>
    <source>
        <strain evidence="1 2">MEB004</strain>
    </source>
</reference>
<evidence type="ECO:0000313" key="1">
    <source>
        <dbReference type="EMBL" id="MEE2025027.1"/>
    </source>
</evidence>
<organism evidence="1 2">
    <name type="scientific">Alkalimonas mucilaginosa</name>
    <dbReference type="NCBI Taxonomy" id="3057676"/>
    <lineage>
        <taxon>Bacteria</taxon>
        <taxon>Pseudomonadati</taxon>
        <taxon>Pseudomonadota</taxon>
        <taxon>Gammaproteobacteria</taxon>
        <taxon>Alkalimonas</taxon>
    </lineage>
</organism>
<dbReference type="Proteomes" id="UP001339167">
    <property type="component" value="Unassembled WGS sequence"/>
</dbReference>
<dbReference type="RefSeq" id="WP_330088349.1">
    <property type="nucleotide sequence ID" value="NZ_JAUGZK010000009.1"/>
</dbReference>
<sequence>MIIDTITMPDMPWVNEYSWSSRVANTQYASSGALMVEVAQRQAGRSIVLQEDLITRELVNALVTHAEETPGEFQITLGDGRTFTVMWDYSNQPVAATPLQDEVDPDNDSYLMAVTLRFITV</sequence>
<keyword evidence="2" id="KW-1185">Reference proteome</keyword>
<protein>
    <submittedName>
        <fullName evidence="1">Uncharacterized protein</fullName>
    </submittedName>
</protein>